<evidence type="ECO:0000256" key="12">
    <source>
        <dbReference type="ARBA" id="ARBA00058382"/>
    </source>
</evidence>
<dbReference type="AlphaFoldDB" id="A0A1T4WF52"/>
<accession>A0A1T4WF52</accession>
<dbReference type="InterPro" id="IPR049962">
    <property type="entry name" value="THUMP_ThiI"/>
</dbReference>
<dbReference type="GO" id="GO:0005829">
    <property type="term" value="C:cytosol"/>
    <property type="evidence" value="ECO:0007669"/>
    <property type="project" value="TreeGrafter"/>
</dbReference>
<dbReference type="STRING" id="745368.SAMN02745178_00482"/>
<keyword evidence="7 19" id="KW-0067">ATP-binding</keyword>
<dbReference type="Pfam" id="PF02568">
    <property type="entry name" value="ThiI"/>
    <property type="match status" value="1"/>
</dbReference>
<keyword evidence="8 19" id="KW-0694">RNA-binding</keyword>
<keyword evidence="4 19" id="KW-0820">tRNA-binding</keyword>
<dbReference type="InterPro" id="IPR054173">
    <property type="entry name" value="ThiI_fer"/>
</dbReference>
<evidence type="ECO:0000256" key="19">
    <source>
        <dbReference type="HAMAP-Rule" id="MF_00021"/>
    </source>
</evidence>
<dbReference type="HAMAP" id="MF_00021">
    <property type="entry name" value="ThiI"/>
    <property type="match status" value="1"/>
</dbReference>
<gene>
    <name evidence="19" type="primary">thiI</name>
    <name evidence="21" type="ORF">SAMN02745178_00482</name>
</gene>
<dbReference type="GO" id="GO:0009228">
    <property type="term" value="P:thiamine biosynthetic process"/>
    <property type="evidence" value="ECO:0007669"/>
    <property type="project" value="UniProtKB-KW"/>
</dbReference>
<evidence type="ECO:0000256" key="13">
    <source>
        <dbReference type="ARBA" id="ARBA00061472"/>
    </source>
</evidence>
<keyword evidence="22" id="KW-1185">Reference proteome</keyword>
<organism evidence="21 22">
    <name type="scientific">Gemmiger formicilis</name>
    <dbReference type="NCBI Taxonomy" id="745368"/>
    <lineage>
        <taxon>Bacteria</taxon>
        <taxon>Bacillati</taxon>
        <taxon>Bacillota</taxon>
        <taxon>Clostridia</taxon>
        <taxon>Eubacteriales</taxon>
        <taxon>Gemmiger</taxon>
    </lineage>
</organism>
<proteinExistence type="inferred from homology"/>
<dbReference type="GO" id="GO:0002937">
    <property type="term" value="P:tRNA 4-thiouridine biosynthesis"/>
    <property type="evidence" value="ECO:0007669"/>
    <property type="project" value="TreeGrafter"/>
</dbReference>
<dbReference type="InterPro" id="IPR014729">
    <property type="entry name" value="Rossmann-like_a/b/a_fold"/>
</dbReference>
<dbReference type="GO" id="GO:0005524">
    <property type="term" value="F:ATP binding"/>
    <property type="evidence" value="ECO:0007669"/>
    <property type="project" value="UniProtKB-UniRule"/>
</dbReference>
<feature type="binding site" evidence="19">
    <location>
        <position position="288"/>
    </location>
    <ligand>
        <name>ATP</name>
        <dbReference type="ChEBI" id="CHEBI:30616"/>
    </ligand>
</feature>
<comment type="function">
    <text evidence="12 19">Catalyzes the ATP-dependent transfer of a sulfur to tRNA to produce 4-thiouridine in position 8 of tRNAs, which functions as a near-UV photosensor. Also catalyzes the transfer of sulfur to the sulfur carrier protein ThiS, forming ThiS-thiocarboxylate. This is a step in the synthesis of thiazole, in the thiamine biosynthesis pathway. The sulfur is donated as persulfide by IscS.</text>
</comment>
<protein>
    <recommendedName>
        <fullName evidence="15 19">Probable tRNA sulfurtransferase</fullName>
        <ecNumber evidence="14 19">2.8.1.4</ecNumber>
    </recommendedName>
    <alternativeName>
        <fullName evidence="16 19">Sulfur carrier protein ThiS sulfurtransferase</fullName>
    </alternativeName>
    <alternativeName>
        <fullName evidence="17 19">Thiamine biosynthesis protein ThiI</fullName>
    </alternativeName>
    <alternativeName>
        <fullName evidence="18 19">tRNA 4-thiouridine synthase</fullName>
    </alternativeName>
</protein>
<dbReference type="CDD" id="cd01712">
    <property type="entry name" value="PPase_ThiI"/>
    <property type="match status" value="1"/>
</dbReference>
<dbReference type="Pfam" id="PF02926">
    <property type="entry name" value="THUMP"/>
    <property type="match status" value="1"/>
</dbReference>
<evidence type="ECO:0000256" key="11">
    <source>
        <dbReference type="ARBA" id="ARBA00052330"/>
    </source>
</evidence>
<dbReference type="OrthoDB" id="9773948at2"/>
<keyword evidence="5 19" id="KW-0808">Transferase</keyword>
<comment type="pathway">
    <text evidence="2 19">Cofactor biosynthesis; thiamine diphosphate biosynthesis.</text>
</comment>
<dbReference type="EMBL" id="FUYF01000002">
    <property type="protein sequence ID" value="SKA75807.1"/>
    <property type="molecule type" value="Genomic_DNA"/>
</dbReference>
<feature type="binding site" evidence="19">
    <location>
        <begin position="184"/>
        <end position="185"/>
    </location>
    <ligand>
        <name>ATP</name>
        <dbReference type="ChEBI" id="CHEBI:30616"/>
    </ligand>
</feature>
<dbReference type="NCBIfam" id="TIGR00342">
    <property type="entry name" value="tRNA uracil 4-sulfurtransferase ThiI"/>
    <property type="match status" value="1"/>
</dbReference>
<evidence type="ECO:0000256" key="7">
    <source>
        <dbReference type="ARBA" id="ARBA00022840"/>
    </source>
</evidence>
<dbReference type="EC" id="2.8.1.4" evidence="14 19"/>
<evidence type="ECO:0000256" key="9">
    <source>
        <dbReference type="ARBA" id="ARBA00022977"/>
    </source>
</evidence>
<dbReference type="RefSeq" id="WP_078783496.1">
    <property type="nucleotide sequence ID" value="NZ_CAJKTF010000002.1"/>
</dbReference>
<comment type="subcellular location">
    <subcellularLocation>
        <location evidence="1 19">Cytoplasm</location>
    </subcellularLocation>
</comment>
<dbReference type="Gene3D" id="3.30.2130.30">
    <property type="match status" value="1"/>
</dbReference>
<dbReference type="FunFam" id="3.40.50.620:FF:000053">
    <property type="entry name" value="Probable tRNA sulfurtransferase"/>
    <property type="match status" value="1"/>
</dbReference>
<dbReference type="InterPro" id="IPR003720">
    <property type="entry name" value="tRNA_STrfase"/>
</dbReference>
<evidence type="ECO:0000256" key="4">
    <source>
        <dbReference type="ARBA" id="ARBA00022555"/>
    </source>
</evidence>
<dbReference type="GeneID" id="93336974"/>
<evidence type="ECO:0000256" key="1">
    <source>
        <dbReference type="ARBA" id="ARBA00004496"/>
    </source>
</evidence>
<evidence type="ECO:0000256" key="3">
    <source>
        <dbReference type="ARBA" id="ARBA00022490"/>
    </source>
</evidence>
<keyword evidence="9 19" id="KW-0784">Thiamine biosynthesis</keyword>
<dbReference type="GO" id="GO:0004810">
    <property type="term" value="F:CCA tRNA nucleotidyltransferase activity"/>
    <property type="evidence" value="ECO:0007669"/>
    <property type="project" value="InterPro"/>
</dbReference>
<evidence type="ECO:0000256" key="2">
    <source>
        <dbReference type="ARBA" id="ARBA00004948"/>
    </source>
</evidence>
<dbReference type="UniPathway" id="UPA00060"/>
<reference evidence="21 22" key="1">
    <citation type="submission" date="2017-02" db="EMBL/GenBank/DDBJ databases">
        <authorList>
            <person name="Peterson S.W."/>
        </authorList>
    </citation>
    <scope>NUCLEOTIDE SEQUENCE [LARGE SCALE GENOMIC DNA]</scope>
    <source>
        <strain evidence="21 22">ATCC 27749</strain>
    </source>
</reference>
<evidence type="ECO:0000256" key="14">
    <source>
        <dbReference type="ARBA" id="ARBA00066827"/>
    </source>
</evidence>
<dbReference type="SUPFAM" id="SSF143437">
    <property type="entry name" value="THUMP domain-like"/>
    <property type="match status" value="1"/>
</dbReference>
<dbReference type="GO" id="GO:0140741">
    <property type="term" value="F:tRNA-uracil-4 sulfurtransferase activity"/>
    <property type="evidence" value="ECO:0007669"/>
    <property type="project" value="UniProtKB-EC"/>
</dbReference>
<feature type="binding site" evidence="19">
    <location>
        <position position="266"/>
    </location>
    <ligand>
        <name>ATP</name>
        <dbReference type="ChEBI" id="CHEBI:30616"/>
    </ligand>
</feature>
<dbReference type="PROSITE" id="PS51165">
    <property type="entry name" value="THUMP"/>
    <property type="match status" value="1"/>
</dbReference>
<name>A0A1T4WF52_9FIRM</name>
<feature type="binding site" evidence="19">
    <location>
        <begin position="209"/>
        <end position="210"/>
    </location>
    <ligand>
        <name>ATP</name>
        <dbReference type="ChEBI" id="CHEBI:30616"/>
    </ligand>
</feature>
<dbReference type="Gene3D" id="3.40.50.620">
    <property type="entry name" value="HUPs"/>
    <property type="match status" value="1"/>
</dbReference>
<feature type="binding site" evidence="19">
    <location>
        <position position="297"/>
    </location>
    <ligand>
        <name>ATP</name>
        <dbReference type="ChEBI" id="CHEBI:30616"/>
    </ligand>
</feature>
<keyword evidence="6 19" id="KW-0547">Nucleotide-binding</keyword>
<dbReference type="SMART" id="SM00981">
    <property type="entry name" value="THUMP"/>
    <property type="match status" value="1"/>
</dbReference>
<dbReference type="InterPro" id="IPR050102">
    <property type="entry name" value="tRNA_sulfurtransferase_ThiI"/>
</dbReference>
<evidence type="ECO:0000313" key="22">
    <source>
        <dbReference type="Proteomes" id="UP000190286"/>
    </source>
</evidence>
<evidence type="ECO:0000256" key="8">
    <source>
        <dbReference type="ARBA" id="ARBA00022884"/>
    </source>
</evidence>
<dbReference type="GO" id="GO:0000049">
    <property type="term" value="F:tRNA binding"/>
    <property type="evidence" value="ECO:0007669"/>
    <property type="project" value="UniProtKB-UniRule"/>
</dbReference>
<evidence type="ECO:0000256" key="15">
    <source>
        <dbReference type="ARBA" id="ARBA00071867"/>
    </source>
</evidence>
<dbReference type="PANTHER" id="PTHR43209:SF1">
    <property type="entry name" value="TRNA SULFURTRANSFERASE"/>
    <property type="match status" value="1"/>
</dbReference>
<evidence type="ECO:0000313" key="21">
    <source>
        <dbReference type="EMBL" id="SKA75807.1"/>
    </source>
</evidence>
<dbReference type="SUPFAM" id="SSF52402">
    <property type="entry name" value="Adenine nucleotide alpha hydrolases-like"/>
    <property type="match status" value="1"/>
</dbReference>
<dbReference type="Proteomes" id="UP000190286">
    <property type="component" value="Unassembled WGS sequence"/>
</dbReference>
<sequence>MKELILAYQGEMTLKGLNRGKFEARLAKTIRWRLEPLGKFKVYQAQSTVFIEPKEDGLDMDEAFRRVSHVFGIVKLSRAVECPKDFAAICETAEAYLGETLRGIRTFKVEAKRADKTYPMKSPEICRELGAYLLDKHHHLRVDVHNPQLEIMVEIRDYAAYVHGPKVEAAGGLPVGTSGRALNLLSGGIDSPVAAWCMARRGLALHHIHFASPPYTSLRAKLKVRDLARELVEYTGNCTLFVVPYTKPQEYIRDNAPDVLFTVLMRRSMLRIANQVAKKLELQALITGESLAQVASQTMAALACTDQAQDLPVLRPCIGMDKIEIINISRKIGTFETSIEPYEDCCTIFTPPHPKTNPTLDEILAAEAAMPGLAALEAEAAENVEKIYIRMGDDELL</sequence>
<comment type="similarity">
    <text evidence="13 19">Belongs to the ThiI family.</text>
</comment>
<dbReference type="GO" id="GO:0052837">
    <property type="term" value="P:thiazole biosynthetic process"/>
    <property type="evidence" value="ECO:0007669"/>
    <property type="project" value="TreeGrafter"/>
</dbReference>
<dbReference type="InterPro" id="IPR049961">
    <property type="entry name" value="ThiI_N"/>
</dbReference>
<dbReference type="CDD" id="cd11716">
    <property type="entry name" value="THUMP_ThiI"/>
    <property type="match status" value="1"/>
</dbReference>
<dbReference type="GO" id="GO:0009229">
    <property type="term" value="P:thiamine diphosphate biosynthetic process"/>
    <property type="evidence" value="ECO:0007669"/>
    <property type="project" value="UniProtKB-UniRule"/>
</dbReference>
<comment type="catalytic activity">
    <reaction evidence="10 19">
        <text>[ThiI sulfur-carrier protein]-S-sulfanyl-L-cysteine + a uridine in tRNA + 2 reduced [2Fe-2S]-[ferredoxin] + ATP + H(+) = [ThiI sulfur-carrier protein]-L-cysteine + a 4-thiouridine in tRNA + 2 oxidized [2Fe-2S]-[ferredoxin] + AMP + diphosphate</text>
        <dbReference type="Rhea" id="RHEA:24176"/>
        <dbReference type="Rhea" id="RHEA-COMP:10000"/>
        <dbReference type="Rhea" id="RHEA-COMP:10001"/>
        <dbReference type="Rhea" id="RHEA-COMP:13337"/>
        <dbReference type="Rhea" id="RHEA-COMP:13338"/>
        <dbReference type="Rhea" id="RHEA-COMP:13339"/>
        <dbReference type="Rhea" id="RHEA-COMP:13340"/>
        <dbReference type="ChEBI" id="CHEBI:15378"/>
        <dbReference type="ChEBI" id="CHEBI:29950"/>
        <dbReference type="ChEBI" id="CHEBI:30616"/>
        <dbReference type="ChEBI" id="CHEBI:33019"/>
        <dbReference type="ChEBI" id="CHEBI:33737"/>
        <dbReference type="ChEBI" id="CHEBI:33738"/>
        <dbReference type="ChEBI" id="CHEBI:61963"/>
        <dbReference type="ChEBI" id="CHEBI:65315"/>
        <dbReference type="ChEBI" id="CHEBI:136798"/>
        <dbReference type="ChEBI" id="CHEBI:456215"/>
        <dbReference type="EC" id="2.8.1.4"/>
    </reaction>
</comment>
<evidence type="ECO:0000256" key="17">
    <source>
        <dbReference type="ARBA" id="ARBA00077849"/>
    </source>
</evidence>
<dbReference type="InterPro" id="IPR020536">
    <property type="entry name" value="ThiI_AANH"/>
</dbReference>
<dbReference type="PANTHER" id="PTHR43209">
    <property type="entry name" value="TRNA SULFURTRANSFERASE"/>
    <property type="match status" value="1"/>
</dbReference>
<evidence type="ECO:0000256" key="16">
    <source>
        <dbReference type="ARBA" id="ARBA00075337"/>
    </source>
</evidence>
<dbReference type="Pfam" id="PF22025">
    <property type="entry name" value="ThiI_fer"/>
    <property type="match status" value="1"/>
</dbReference>
<evidence type="ECO:0000256" key="6">
    <source>
        <dbReference type="ARBA" id="ARBA00022741"/>
    </source>
</evidence>
<evidence type="ECO:0000259" key="20">
    <source>
        <dbReference type="PROSITE" id="PS51165"/>
    </source>
</evidence>
<evidence type="ECO:0000256" key="10">
    <source>
        <dbReference type="ARBA" id="ARBA00050570"/>
    </source>
</evidence>
<dbReference type="InterPro" id="IPR004114">
    <property type="entry name" value="THUMP_dom"/>
</dbReference>
<feature type="domain" description="THUMP" evidence="20">
    <location>
        <begin position="61"/>
        <end position="166"/>
    </location>
</feature>
<evidence type="ECO:0000256" key="18">
    <source>
        <dbReference type="ARBA" id="ARBA00080570"/>
    </source>
</evidence>
<evidence type="ECO:0000256" key="5">
    <source>
        <dbReference type="ARBA" id="ARBA00022679"/>
    </source>
</evidence>
<comment type="catalytic activity">
    <reaction evidence="11 19">
        <text>[ThiS sulfur-carrier protein]-C-terminal Gly-Gly-AMP + S-sulfanyl-L-cysteinyl-[cysteine desulfurase] + AH2 = [ThiS sulfur-carrier protein]-C-terminal-Gly-aminoethanethioate + L-cysteinyl-[cysteine desulfurase] + A + AMP + 2 H(+)</text>
        <dbReference type="Rhea" id="RHEA:43340"/>
        <dbReference type="Rhea" id="RHEA-COMP:12157"/>
        <dbReference type="Rhea" id="RHEA-COMP:12158"/>
        <dbReference type="Rhea" id="RHEA-COMP:12910"/>
        <dbReference type="Rhea" id="RHEA-COMP:19908"/>
        <dbReference type="ChEBI" id="CHEBI:13193"/>
        <dbReference type="ChEBI" id="CHEBI:15378"/>
        <dbReference type="ChEBI" id="CHEBI:17499"/>
        <dbReference type="ChEBI" id="CHEBI:29950"/>
        <dbReference type="ChEBI" id="CHEBI:61963"/>
        <dbReference type="ChEBI" id="CHEBI:90618"/>
        <dbReference type="ChEBI" id="CHEBI:232372"/>
        <dbReference type="ChEBI" id="CHEBI:456215"/>
    </reaction>
</comment>
<keyword evidence="3 19" id="KW-0963">Cytoplasm</keyword>